<name>A0A543FW63_9PSEU</name>
<evidence type="ECO:0000313" key="3">
    <source>
        <dbReference type="Proteomes" id="UP000319818"/>
    </source>
</evidence>
<proteinExistence type="predicted"/>
<dbReference type="EMBL" id="VFPH01000002">
    <property type="protein sequence ID" value="TQM38073.1"/>
    <property type="molecule type" value="Genomic_DNA"/>
</dbReference>
<dbReference type="InterPro" id="IPR036689">
    <property type="entry name" value="ESAT-6-like_sf"/>
</dbReference>
<reference evidence="2 3" key="1">
    <citation type="submission" date="2019-06" db="EMBL/GenBank/DDBJ databases">
        <title>Sequencing the genomes of 1000 actinobacteria strains.</title>
        <authorList>
            <person name="Klenk H.-P."/>
        </authorList>
    </citation>
    <scope>NUCLEOTIDE SEQUENCE [LARGE SCALE GENOMIC DNA]</scope>
    <source>
        <strain evidence="2 3">DSM 45511</strain>
    </source>
</reference>
<comment type="caution">
    <text evidence="2">The sequence shown here is derived from an EMBL/GenBank/DDBJ whole genome shotgun (WGS) entry which is preliminary data.</text>
</comment>
<dbReference type="OrthoDB" id="4763957at2"/>
<evidence type="ECO:0000259" key="1">
    <source>
        <dbReference type="Pfam" id="PF25547"/>
    </source>
</evidence>
<gene>
    <name evidence="2" type="ORF">FB388_5297</name>
</gene>
<dbReference type="InterPro" id="IPR038332">
    <property type="entry name" value="PPE_sf"/>
</dbReference>
<accession>A0A543FW63</accession>
<protein>
    <recommendedName>
        <fullName evidence="1">Outer membrane channel protein CpnT-like N-terminal domain-containing protein</fullName>
    </recommendedName>
</protein>
<dbReference type="AlphaFoldDB" id="A0A543FW63"/>
<dbReference type="Gene3D" id="1.20.1260.20">
    <property type="entry name" value="PPE superfamily"/>
    <property type="match status" value="1"/>
</dbReference>
<sequence>MSEQPGANPLVVAPENEDAQPLDNFEGAGFVSSWADVQSAVSADHVDPLQVAYTAAGAGLDTLGAIENPLDALLSAGVGWIIEHVWFLHEPLDALAGDPTQITAQAQTWHNVGRELTSVAQDHRAAAAALSTWEGMAGDGYRGAVDRFSGALDQAGRDATQLADLILTTGAHVGTVRALVRDAIAEFVSTAIQYLVAAAIGAFATVGGTLGAAAARIVVMAVDLANNISRRIRQLLDAMTLAGGTAAQISGAIQQTAGAVRDTTTAIQAARPTIEKVNGAADDLRAGELVEAGKQLTAAEQQQRTWG</sequence>
<organism evidence="2 3">
    <name type="scientific">Pseudonocardia cypriaca</name>
    <dbReference type="NCBI Taxonomy" id="882449"/>
    <lineage>
        <taxon>Bacteria</taxon>
        <taxon>Bacillati</taxon>
        <taxon>Actinomycetota</taxon>
        <taxon>Actinomycetes</taxon>
        <taxon>Pseudonocardiales</taxon>
        <taxon>Pseudonocardiaceae</taxon>
        <taxon>Pseudonocardia</taxon>
    </lineage>
</organism>
<dbReference type="SUPFAM" id="SSF140453">
    <property type="entry name" value="EsxAB dimer-like"/>
    <property type="match status" value="1"/>
</dbReference>
<feature type="domain" description="Outer membrane channel protein CpnT-like N-terminal" evidence="1">
    <location>
        <begin position="97"/>
        <end position="220"/>
    </location>
</feature>
<dbReference type="Proteomes" id="UP000319818">
    <property type="component" value="Unassembled WGS sequence"/>
</dbReference>
<dbReference type="RefSeq" id="WP_142104795.1">
    <property type="nucleotide sequence ID" value="NZ_VFPH01000002.1"/>
</dbReference>
<evidence type="ECO:0000313" key="2">
    <source>
        <dbReference type="EMBL" id="TQM38073.1"/>
    </source>
</evidence>
<dbReference type="InterPro" id="IPR057746">
    <property type="entry name" value="CpnT-like_N"/>
</dbReference>
<dbReference type="Pfam" id="PF25547">
    <property type="entry name" value="WXG100_2"/>
    <property type="match status" value="1"/>
</dbReference>
<keyword evidence="3" id="KW-1185">Reference proteome</keyword>